<comment type="caution">
    <text evidence="2">The sequence shown here is derived from an EMBL/GenBank/DDBJ whole genome shotgun (WGS) entry which is preliminary data.</text>
</comment>
<dbReference type="AlphaFoldDB" id="A0AAN9ZJI0"/>
<accession>A0AAN9ZJI0</accession>
<evidence type="ECO:0000313" key="2">
    <source>
        <dbReference type="EMBL" id="KAK7874545.1"/>
    </source>
</evidence>
<feature type="compositionally biased region" description="Polar residues" evidence="1">
    <location>
        <begin position="46"/>
        <end position="79"/>
    </location>
</feature>
<dbReference type="Proteomes" id="UP001378592">
    <property type="component" value="Unassembled WGS sequence"/>
</dbReference>
<reference evidence="2 3" key="1">
    <citation type="submission" date="2024-03" db="EMBL/GenBank/DDBJ databases">
        <title>The genome assembly and annotation of the cricket Gryllus longicercus Weissman &amp; Gray.</title>
        <authorList>
            <person name="Szrajer S."/>
            <person name="Gray D."/>
            <person name="Ylla G."/>
        </authorList>
    </citation>
    <scope>NUCLEOTIDE SEQUENCE [LARGE SCALE GENOMIC DNA]</scope>
    <source>
        <strain evidence="2">DAG 2021-001</strain>
        <tissue evidence="2">Whole body minus gut</tissue>
    </source>
</reference>
<evidence type="ECO:0000313" key="3">
    <source>
        <dbReference type="Proteomes" id="UP001378592"/>
    </source>
</evidence>
<organism evidence="2 3">
    <name type="scientific">Gryllus longicercus</name>
    <dbReference type="NCBI Taxonomy" id="2509291"/>
    <lineage>
        <taxon>Eukaryota</taxon>
        <taxon>Metazoa</taxon>
        <taxon>Ecdysozoa</taxon>
        <taxon>Arthropoda</taxon>
        <taxon>Hexapoda</taxon>
        <taxon>Insecta</taxon>
        <taxon>Pterygota</taxon>
        <taxon>Neoptera</taxon>
        <taxon>Polyneoptera</taxon>
        <taxon>Orthoptera</taxon>
        <taxon>Ensifera</taxon>
        <taxon>Gryllidea</taxon>
        <taxon>Grylloidea</taxon>
        <taxon>Gryllidae</taxon>
        <taxon>Gryllinae</taxon>
        <taxon>Gryllus</taxon>
    </lineage>
</organism>
<protein>
    <submittedName>
        <fullName evidence="2">Uncharacterized protein</fullName>
    </submittedName>
</protein>
<gene>
    <name evidence="2" type="ORF">R5R35_013120</name>
</gene>
<dbReference type="EMBL" id="JAZDUA010000001">
    <property type="protein sequence ID" value="KAK7874545.1"/>
    <property type="molecule type" value="Genomic_DNA"/>
</dbReference>
<feature type="compositionally biased region" description="Low complexity" evidence="1">
    <location>
        <begin position="23"/>
        <end position="45"/>
    </location>
</feature>
<feature type="region of interest" description="Disordered" evidence="1">
    <location>
        <begin position="23"/>
        <end position="94"/>
    </location>
</feature>
<sequence length="211" mass="22376">MWLFNNPSNTCVTCSEATKSAGSSRCASSVNTASSSTSSDTAFHSEPTSSLGLNEQEATSHDASSLPSSSQVNSRSESPNVAGRENALSANEEPNLEVREQNAGNEQPGNQCRFVDRVSRSQPVQRAMEVYDCAKSYKLVGWALCVAEKAAELASVPAAVIIKPFSSVCRTPVERADKVLCKGQDTVQTIFPSIATPSNEVAETKKTSHGA</sequence>
<name>A0AAN9ZJI0_9ORTH</name>
<keyword evidence="3" id="KW-1185">Reference proteome</keyword>
<proteinExistence type="predicted"/>
<evidence type="ECO:0000256" key="1">
    <source>
        <dbReference type="SAM" id="MobiDB-lite"/>
    </source>
</evidence>